<dbReference type="EMBL" id="LUGG01000007">
    <property type="protein sequence ID" value="OBZ72937.1"/>
    <property type="molecule type" value="Genomic_DNA"/>
</dbReference>
<gene>
    <name evidence="1" type="ORF">A0H81_06778</name>
</gene>
<dbReference type="Proteomes" id="UP000092993">
    <property type="component" value="Unassembled WGS sequence"/>
</dbReference>
<reference evidence="1 2" key="1">
    <citation type="submission" date="2016-03" db="EMBL/GenBank/DDBJ databases">
        <title>Whole genome sequencing of Grifola frondosa 9006-11.</title>
        <authorList>
            <person name="Min B."/>
            <person name="Park H."/>
            <person name="Kim J.-G."/>
            <person name="Cho H."/>
            <person name="Oh Y.-L."/>
            <person name="Kong W.-S."/>
            <person name="Choi I.-G."/>
        </authorList>
    </citation>
    <scope>NUCLEOTIDE SEQUENCE [LARGE SCALE GENOMIC DNA]</scope>
    <source>
        <strain evidence="1 2">9006-11</strain>
    </source>
</reference>
<evidence type="ECO:0000313" key="1">
    <source>
        <dbReference type="EMBL" id="OBZ72937.1"/>
    </source>
</evidence>
<sequence length="137" mass="15246">MFSTAPVRSLHVLGSPLDDGPASDEIVNQWQQTLHCFPLLECLEIEYTYASKAIFMALGSSTAFGSDTNVVVCPRLESIRVGFWAFSQYSAFDAMVSALEYRASRGSRLETFEVNDDGVEPVFRRKFGDLVDNLSFS</sequence>
<protein>
    <submittedName>
        <fullName evidence="1">Uncharacterized protein</fullName>
    </submittedName>
</protein>
<dbReference type="AlphaFoldDB" id="A0A1C7M8P0"/>
<evidence type="ECO:0000313" key="2">
    <source>
        <dbReference type="Proteomes" id="UP000092993"/>
    </source>
</evidence>
<comment type="caution">
    <text evidence="1">The sequence shown here is derived from an EMBL/GenBank/DDBJ whole genome shotgun (WGS) entry which is preliminary data.</text>
</comment>
<proteinExistence type="predicted"/>
<accession>A0A1C7M8P0</accession>
<name>A0A1C7M8P0_GRIFR</name>
<keyword evidence="2" id="KW-1185">Reference proteome</keyword>
<organism evidence="1 2">
    <name type="scientific">Grifola frondosa</name>
    <name type="common">Maitake</name>
    <name type="synonym">Polyporus frondosus</name>
    <dbReference type="NCBI Taxonomy" id="5627"/>
    <lineage>
        <taxon>Eukaryota</taxon>
        <taxon>Fungi</taxon>
        <taxon>Dikarya</taxon>
        <taxon>Basidiomycota</taxon>
        <taxon>Agaricomycotina</taxon>
        <taxon>Agaricomycetes</taxon>
        <taxon>Polyporales</taxon>
        <taxon>Grifolaceae</taxon>
        <taxon>Grifola</taxon>
    </lineage>
</organism>